<accession>A0A212JV94</accession>
<dbReference type="PROSITE" id="PS51257">
    <property type="entry name" value="PROKAR_LIPOPROTEIN"/>
    <property type="match status" value="1"/>
</dbReference>
<evidence type="ECO:0000313" key="1">
    <source>
        <dbReference type="EMBL" id="SBW03376.1"/>
    </source>
</evidence>
<reference evidence="1" key="1">
    <citation type="submission" date="2016-04" db="EMBL/GenBank/DDBJ databases">
        <authorList>
            <person name="Evans L.H."/>
            <person name="Alamgir A."/>
            <person name="Owens N."/>
            <person name="Weber N.D."/>
            <person name="Virtaneva K."/>
            <person name="Barbian K."/>
            <person name="Babar A."/>
            <person name="Rosenke K."/>
        </authorList>
    </citation>
    <scope>NUCLEOTIDE SEQUENCE</scope>
    <source>
        <strain evidence="1">86-2</strain>
    </source>
</reference>
<name>A0A212JV94_9BACT</name>
<dbReference type="Gene3D" id="2.40.128.410">
    <property type="match status" value="1"/>
</dbReference>
<proteinExistence type="predicted"/>
<dbReference type="Pfam" id="PF14059">
    <property type="entry name" value="DUF4251"/>
    <property type="match status" value="1"/>
</dbReference>
<sequence length="178" mass="19670">MRKIVFILVTSMLFFTGCKTQQDPAQKAAADSERAYWGEKAIQALNERKFVLEADRIDFKHGNFAYVTPNTNFISMNGDKATIQMAFNSPYAGPNGIGGITVDGRVSSVKMETDKKGVVTFSMMVQGIGVSANVFIRIYKGDNKCDAVVTPNFNSNRISFHGSLYQEEDSNVFKGRAL</sequence>
<protein>
    <recommendedName>
        <fullName evidence="2">DUF4251 domain-containing protein</fullName>
    </recommendedName>
</protein>
<gene>
    <name evidence="1" type="ORF">KL86DYS2_12425</name>
</gene>
<dbReference type="EMBL" id="FLUL01000001">
    <property type="protein sequence ID" value="SBW03376.1"/>
    <property type="molecule type" value="Genomic_DNA"/>
</dbReference>
<organism evidence="1">
    <name type="scientific">uncultured Dysgonomonas sp</name>
    <dbReference type="NCBI Taxonomy" id="206096"/>
    <lineage>
        <taxon>Bacteria</taxon>
        <taxon>Pseudomonadati</taxon>
        <taxon>Bacteroidota</taxon>
        <taxon>Bacteroidia</taxon>
        <taxon>Bacteroidales</taxon>
        <taxon>Dysgonomonadaceae</taxon>
        <taxon>Dysgonomonas</taxon>
        <taxon>environmental samples</taxon>
    </lineage>
</organism>
<evidence type="ECO:0008006" key="2">
    <source>
        <dbReference type="Google" id="ProtNLM"/>
    </source>
</evidence>
<dbReference type="AlphaFoldDB" id="A0A212JV94"/>
<dbReference type="RefSeq" id="WP_296950053.1">
    <property type="nucleotide sequence ID" value="NZ_LT599021.1"/>
</dbReference>
<dbReference type="InterPro" id="IPR025347">
    <property type="entry name" value="DUF4251"/>
</dbReference>